<dbReference type="GO" id="GO:0016740">
    <property type="term" value="F:transferase activity"/>
    <property type="evidence" value="ECO:0007669"/>
    <property type="project" value="UniProtKB-KW"/>
</dbReference>
<sequence length="365" mass="41346">MSNDTYLIEDASTQVGDHALIQRWRELLADSDSHGRVYQSPEFFDYLLSTATQHPPPQLFTVKHRWSGVVVGVVPLTLRHHGMEFSAGRLRLGSLPVPSVVLLGSAPLMPAEPALLDLLLDFLLNHFPQCQAVSLTSLPSDSELWRCIARSQRAYRTHLLNDWRDCHQIPLPASFDAFMAQFNSKRRYNLKRQQRQLSEHGGGQLTLHCIEHPGQLAAMGEALSRLSTPEHRAQLWTPEEMHELAQHGMLLCYQIDCGGLPCALMLGLQSSDTLHLFNIFHDSALDHLSVGTTMLHMAIEDMCKRRRFKRIDLGYGTPGHSYMSTNVTVQRAHVLLMRASLRNRLVCGAHRRFSAGIAWLRRRVR</sequence>
<dbReference type="Pfam" id="PF13480">
    <property type="entry name" value="Acetyltransf_6"/>
    <property type="match status" value="1"/>
</dbReference>
<protein>
    <submittedName>
        <fullName evidence="2">GNAT family N-acetyltransferase</fullName>
    </submittedName>
</protein>
<dbReference type="InterPro" id="IPR016181">
    <property type="entry name" value="Acyl_CoA_acyltransferase"/>
</dbReference>
<dbReference type="Proteomes" id="UP000440498">
    <property type="component" value="Unassembled WGS sequence"/>
</dbReference>
<name>A0A6A7MWI4_9BURK</name>
<evidence type="ECO:0000259" key="1">
    <source>
        <dbReference type="Pfam" id="PF13480"/>
    </source>
</evidence>
<evidence type="ECO:0000313" key="3">
    <source>
        <dbReference type="Proteomes" id="UP000440498"/>
    </source>
</evidence>
<keyword evidence="2" id="KW-0808">Transferase</keyword>
<accession>A0A6A7MWI4</accession>
<dbReference type="AlphaFoldDB" id="A0A6A7MWI4"/>
<reference evidence="2 3" key="1">
    <citation type="submission" date="2019-10" db="EMBL/GenBank/DDBJ databases">
        <title>Two novel species isolated from a subtropical stream in China.</title>
        <authorList>
            <person name="Lu H."/>
        </authorList>
    </citation>
    <scope>NUCLEOTIDE SEQUENCE [LARGE SCALE GENOMIC DNA]</scope>
    <source>
        <strain evidence="2 3">FT29W</strain>
    </source>
</reference>
<dbReference type="EMBL" id="WHUG01000001">
    <property type="protein sequence ID" value="MQA36788.1"/>
    <property type="molecule type" value="Genomic_DNA"/>
</dbReference>
<comment type="caution">
    <text evidence="2">The sequence shown here is derived from an EMBL/GenBank/DDBJ whole genome shotgun (WGS) entry which is preliminary data.</text>
</comment>
<dbReference type="Gene3D" id="3.40.630.30">
    <property type="match status" value="1"/>
</dbReference>
<organism evidence="2 3">
    <name type="scientific">Rugamonas aquatica</name>
    <dbReference type="NCBI Taxonomy" id="2743357"/>
    <lineage>
        <taxon>Bacteria</taxon>
        <taxon>Pseudomonadati</taxon>
        <taxon>Pseudomonadota</taxon>
        <taxon>Betaproteobacteria</taxon>
        <taxon>Burkholderiales</taxon>
        <taxon>Oxalobacteraceae</taxon>
        <taxon>Telluria group</taxon>
        <taxon>Rugamonas</taxon>
    </lineage>
</organism>
<dbReference type="SUPFAM" id="SSF55729">
    <property type="entry name" value="Acyl-CoA N-acyltransferases (Nat)"/>
    <property type="match status" value="1"/>
</dbReference>
<dbReference type="InterPro" id="IPR038740">
    <property type="entry name" value="BioF2-like_GNAT_dom"/>
</dbReference>
<proteinExistence type="predicted"/>
<dbReference type="RefSeq" id="WP_152836159.1">
    <property type="nucleotide sequence ID" value="NZ_WHUG01000001.1"/>
</dbReference>
<evidence type="ECO:0000313" key="2">
    <source>
        <dbReference type="EMBL" id="MQA36788.1"/>
    </source>
</evidence>
<gene>
    <name evidence="2" type="ORF">GEV02_01390</name>
</gene>
<feature type="domain" description="BioF2-like acetyltransferase" evidence="1">
    <location>
        <begin position="184"/>
        <end position="317"/>
    </location>
</feature>
<keyword evidence="3" id="KW-1185">Reference proteome</keyword>